<dbReference type="EMBL" id="BONF01000034">
    <property type="protein sequence ID" value="GIF84216.1"/>
    <property type="molecule type" value="Genomic_DNA"/>
</dbReference>
<dbReference type="Proteomes" id="UP000601223">
    <property type="component" value="Unassembled WGS sequence"/>
</dbReference>
<evidence type="ECO:0000313" key="1">
    <source>
        <dbReference type="EMBL" id="GIF84216.1"/>
    </source>
</evidence>
<dbReference type="AlphaFoldDB" id="A0A8J3JGM0"/>
<accession>A0A8J3JGM0</accession>
<comment type="caution">
    <text evidence="1">The sequence shown here is derived from an EMBL/GenBank/DDBJ whole genome shotgun (WGS) entry which is preliminary data.</text>
</comment>
<name>A0A8J3JGM0_9ACTN</name>
<reference evidence="1 2" key="1">
    <citation type="submission" date="2021-01" db="EMBL/GenBank/DDBJ databases">
        <title>Whole genome shotgun sequence of Catellatospora bangladeshensis NBRC 107357.</title>
        <authorList>
            <person name="Komaki H."/>
            <person name="Tamura T."/>
        </authorList>
    </citation>
    <scope>NUCLEOTIDE SEQUENCE [LARGE SCALE GENOMIC DNA]</scope>
    <source>
        <strain evidence="1 2">NBRC 107357</strain>
    </source>
</reference>
<proteinExistence type="predicted"/>
<evidence type="ECO:0000313" key="2">
    <source>
        <dbReference type="Proteomes" id="UP000601223"/>
    </source>
</evidence>
<sequence>MGRMADGTPIPVRCEGTVLVHEDDTGTCAEPDCPGTDERHRGLIDACRLDACVHCPSGPGWIDNL</sequence>
<gene>
    <name evidence="1" type="ORF">Cba03nite_55650</name>
</gene>
<keyword evidence="2" id="KW-1185">Reference proteome</keyword>
<protein>
    <submittedName>
        <fullName evidence="1">Uncharacterized protein</fullName>
    </submittedName>
</protein>
<organism evidence="1 2">
    <name type="scientific">Catellatospora bangladeshensis</name>
    <dbReference type="NCBI Taxonomy" id="310355"/>
    <lineage>
        <taxon>Bacteria</taxon>
        <taxon>Bacillati</taxon>
        <taxon>Actinomycetota</taxon>
        <taxon>Actinomycetes</taxon>
        <taxon>Micromonosporales</taxon>
        <taxon>Micromonosporaceae</taxon>
        <taxon>Catellatospora</taxon>
    </lineage>
</organism>